<feature type="transmembrane region" description="Helical" evidence="1">
    <location>
        <begin position="175"/>
        <end position="205"/>
    </location>
</feature>
<evidence type="ECO:0000256" key="1">
    <source>
        <dbReference type="SAM" id="Phobius"/>
    </source>
</evidence>
<dbReference type="Pfam" id="PF01757">
    <property type="entry name" value="Acyl_transf_3"/>
    <property type="match status" value="1"/>
</dbReference>
<dbReference type="EMBL" id="JAHXZN010000001">
    <property type="protein sequence ID" value="MBW6529235.1"/>
    <property type="molecule type" value="Genomic_DNA"/>
</dbReference>
<reference evidence="3 4" key="1">
    <citation type="submission" date="2021-07" db="EMBL/GenBank/DDBJ databases">
        <title>Sphingomonas sp.</title>
        <authorList>
            <person name="Feng G."/>
            <person name="Li J."/>
            <person name="Pan M."/>
        </authorList>
    </citation>
    <scope>NUCLEOTIDE SEQUENCE [LARGE SCALE GENOMIC DNA]</scope>
    <source>
        <strain evidence="3 4">RRHST34</strain>
    </source>
</reference>
<keyword evidence="3" id="KW-0012">Acyltransferase</keyword>
<keyword evidence="3" id="KW-0808">Transferase</keyword>
<proteinExistence type="predicted"/>
<protein>
    <submittedName>
        <fullName evidence="3">Acyltransferase</fullName>
    </submittedName>
</protein>
<feature type="transmembrane region" description="Helical" evidence="1">
    <location>
        <begin position="211"/>
        <end position="229"/>
    </location>
</feature>
<dbReference type="InterPro" id="IPR002656">
    <property type="entry name" value="Acyl_transf_3_dom"/>
</dbReference>
<feature type="transmembrane region" description="Helical" evidence="1">
    <location>
        <begin position="241"/>
        <end position="259"/>
    </location>
</feature>
<feature type="transmembrane region" description="Helical" evidence="1">
    <location>
        <begin position="77"/>
        <end position="95"/>
    </location>
</feature>
<keyword evidence="1" id="KW-0812">Transmembrane</keyword>
<keyword evidence="1" id="KW-0472">Membrane</keyword>
<evidence type="ECO:0000259" key="2">
    <source>
        <dbReference type="Pfam" id="PF01757"/>
    </source>
</evidence>
<dbReference type="InterPro" id="IPR050879">
    <property type="entry name" value="Acyltransferase_3"/>
</dbReference>
<keyword evidence="1" id="KW-1133">Transmembrane helix</keyword>
<feature type="transmembrane region" description="Helical" evidence="1">
    <location>
        <begin position="37"/>
        <end position="57"/>
    </location>
</feature>
<dbReference type="GO" id="GO:0016746">
    <property type="term" value="F:acyltransferase activity"/>
    <property type="evidence" value="ECO:0007669"/>
    <property type="project" value="UniProtKB-KW"/>
</dbReference>
<sequence length="362" mass="38464">MTSIAGASVAGASAGSEVERDDGALPRGGRDRAIDGWRAIAALFVVVAHAATFRFGAAEGALAHVAQRLATPLAQTGVQIFFVISGYIITALMMRERQASGRVDLAAFYTRRSCRILPPLLVYYASLVMLDASGALSLPLTSLVSSVSFSCNTGIVDCHWWVAHTWSLAVEEQFYLAWPMIFVLVAPLLRVRLLALGVIACGIAVAARPGVFHSNATSFGCIAAGALYASSAGLRRTIQRARATVPWLGAVALLAVAPLTRLDAAVAVFLPPLVTYVVFCGNALPWVRTILAAPPLQLVGAASYSLYLWQQLFLAQPRHYAADAPSLLLLPLAVLASVWLVERPSIALGRRLSHRDAVAVPV</sequence>
<feature type="transmembrane region" description="Helical" evidence="1">
    <location>
        <begin position="320"/>
        <end position="341"/>
    </location>
</feature>
<keyword evidence="4" id="KW-1185">Reference proteome</keyword>
<dbReference type="RefSeq" id="WP_219746815.1">
    <property type="nucleotide sequence ID" value="NZ_JAHXZN010000001.1"/>
</dbReference>
<name>A0ABS7BIA2_9SPHN</name>
<organism evidence="3 4">
    <name type="scientific">Sphingomonas citri</name>
    <dbReference type="NCBI Taxonomy" id="2862499"/>
    <lineage>
        <taxon>Bacteria</taxon>
        <taxon>Pseudomonadati</taxon>
        <taxon>Pseudomonadota</taxon>
        <taxon>Alphaproteobacteria</taxon>
        <taxon>Sphingomonadales</taxon>
        <taxon>Sphingomonadaceae</taxon>
        <taxon>Sphingomonas</taxon>
    </lineage>
</organism>
<gene>
    <name evidence="3" type="ORF">KZ820_00660</name>
</gene>
<dbReference type="PANTHER" id="PTHR23028">
    <property type="entry name" value="ACETYLTRANSFERASE"/>
    <property type="match status" value="1"/>
</dbReference>
<evidence type="ECO:0000313" key="3">
    <source>
        <dbReference type="EMBL" id="MBW6529235.1"/>
    </source>
</evidence>
<dbReference type="Proteomes" id="UP000759103">
    <property type="component" value="Unassembled WGS sequence"/>
</dbReference>
<accession>A0ABS7BIA2</accession>
<evidence type="ECO:0000313" key="4">
    <source>
        <dbReference type="Proteomes" id="UP000759103"/>
    </source>
</evidence>
<comment type="caution">
    <text evidence="3">The sequence shown here is derived from an EMBL/GenBank/DDBJ whole genome shotgun (WGS) entry which is preliminary data.</text>
</comment>
<feature type="transmembrane region" description="Helical" evidence="1">
    <location>
        <begin position="116"/>
        <end position="136"/>
    </location>
</feature>
<feature type="domain" description="Acyltransferase 3" evidence="2">
    <location>
        <begin position="32"/>
        <end position="340"/>
    </location>
</feature>
<dbReference type="PANTHER" id="PTHR23028:SF53">
    <property type="entry name" value="ACYL_TRANSF_3 DOMAIN-CONTAINING PROTEIN"/>
    <property type="match status" value="1"/>
</dbReference>